<dbReference type="Gene3D" id="4.10.1000.10">
    <property type="entry name" value="Zinc finger, CCCH-type"/>
    <property type="match status" value="1"/>
</dbReference>
<evidence type="ECO:0000259" key="7">
    <source>
        <dbReference type="PROSITE" id="PS50103"/>
    </source>
</evidence>
<keyword evidence="1 5" id="KW-0479">Metal-binding</keyword>
<dbReference type="PANTHER" id="PTHR13119:SF12">
    <property type="entry name" value="PROTEIN SUPPRESSOR OF SABLE"/>
    <property type="match status" value="1"/>
</dbReference>
<keyword evidence="3 5" id="KW-0863">Zinc-finger</keyword>
<dbReference type="PANTHER" id="PTHR13119">
    <property type="entry name" value="ZINC FINGER CCCH DOMAIN-CONTAINING PROTEI"/>
    <property type="match status" value="1"/>
</dbReference>
<dbReference type="AlphaFoldDB" id="A0ABD3DKX9"/>
<evidence type="ECO:0000313" key="8">
    <source>
        <dbReference type="EMBL" id="KAL3642938.1"/>
    </source>
</evidence>
<proteinExistence type="predicted"/>
<feature type="domain" description="C3H1-type" evidence="7">
    <location>
        <begin position="87"/>
        <end position="111"/>
    </location>
</feature>
<gene>
    <name evidence="8" type="ORF">CASFOL_013753</name>
</gene>
<feature type="compositionally biased region" description="Basic residues" evidence="6">
    <location>
        <begin position="24"/>
        <end position="34"/>
    </location>
</feature>
<dbReference type="PROSITE" id="PS50103">
    <property type="entry name" value="ZF_C3H1"/>
    <property type="match status" value="3"/>
</dbReference>
<dbReference type="EMBL" id="JAVIJP010000016">
    <property type="protein sequence ID" value="KAL3642938.1"/>
    <property type="molecule type" value="Genomic_DNA"/>
</dbReference>
<comment type="caution">
    <text evidence="8">The sequence shown here is derived from an EMBL/GenBank/DDBJ whole genome shotgun (WGS) entry which is preliminary data.</text>
</comment>
<feature type="compositionally biased region" description="Polar residues" evidence="6">
    <location>
        <begin position="144"/>
        <end position="155"/>
    </location>
</feature>
<evidence type="ECO:0000256" key="3">
    <source>
        <dbReference type="ARBA" id="ARBA00022771"/>
    </source>
</evidence>
<keyword evidence="4 5" id="KW-0862">Zinc</keyword>
<dbReference type="InterPro" id="IPR045124">
    <property type="entry name" value="Su(sable)-like"/>
</dbReference>
<evidence type="ECO:0000256" key="1">
    <source>
        <dbReference type="ARBA" id="ARBA00022723"/>
    </source>
</evidence>
<organism evidence="8 9">
    <name type="scientific">Castilleja foliolosa</name>
    <dbReference type="NCBI Taxonomy" id="1961234"/>
    <lineage>
        <taxon>Eukaryota</taxon>
        <taxon>Viridiplantae</taxon>
        <taxon>Streptophyta</taxon>
        <taxon>Embryophyta</taxon>
        <taxon>Tracheophyta</taxon>
        <taxon>Spermatophyta</taxon>
        <taxon>Magnoliopsida</taxon>
        <taxon>eudicotyledons</taxon>
        <taxon>Gunneridae</taxon>
        <taxon>Pentapetalae</taxon>
        <taxon>asterids</taxon>
        <taxon>lamiids</taxon>
        <taxon>Lamiales</taxon>
        <taxon>Orobanchaceae</taxon>
        <taxon>Pedicularideae</taxon>
        <taxon>Castillejinae</taxon>
        <taxon>Castilleja</taxon>
    </lineage>
</organism>
<dbReference type="Pfam" id="PF00642">
    <property type="entry name" value="zf-CCCH"/>
    <property type="match status" value="1"/>
</dbReference>
<feature type="zinc finger region" description="C3H1-type" evidence="5">
    <location>
        <begin position="56"/>
        <end position="85"/>
    </location>
</feature>
<keyword evidence="9" id="KW-1185">Reference proteome</keyword>
<feature type="compositionally biased region" description="Polar residues" evidence="6">
    <location>
        <begin position="169"/>
        <end position="195"/>
    </location>
</feature>
<feature type="domain" description="C3H1-type" evidence="7">
    <location>
        <begin position="56"/>
        <end position="85"/>
    </location>
</feature>
<feature type="region of interest" description="Disordered" evidence="6">
    <location>
        <begin position="1"/>
        <end position="43"/>
    </location>
</feature>
<dbReference type="InterPro" id="IPR036855">
    <property type="entry name" value="Znf_CCCH_sf"/>
</dbReference>
<evidence type="ECO:0000313" key="9">
    <source>
        <dbReference type="Proteomes" id="UP001632038"/>
    </source>
</evidence>
<dbReference type="SUPFAM" id="SSF90229">
    <property type="entry name" value="CCCH zinc finger"/>
    <property type="match status" value="1"/>
</dbReference>
<name>A0ABD3DKX9_9LAMI</name>
<evidence type="ECO:0000256" key="6">
    <source>
        <dbReference type="SAM" id="MobiDB-lite"/>
    </source>
</evidence>
<dbReference type="Proteomes" id="UP001632038">
    <property type="component" value="Unassembled WGS sequence"/>
</dbReference>
<evidence type="ECO:0000256" key="5">
    <source>
        <dbReference type="PROSITE-ProRule" id="PRU00723"/>
    </source>
</evidence>
<dbReference type="InterPro" id="IPR000571">
    <property type="entry name" value="Znf_CCCH"/>
</dbReference>
<feature type="region of interest" description="Disordered" evidence="6">
    <location>
        <begin position="144"/>
        <end position="195"/>
    </location>
</feature>
<reference evidence="9" key="1">
    <citation type="journal article" date="2024" name="IScience">
        <title>Strigolactones Initiate the Formation of Haustorium-like Structures in Castilleja.</title>
        <authorList>
            <person name="Buerger M."/>
            <person name="Peterson D."/>
            <person name="Chory J."/>
        </authorList>
    </citation>
    <scope>NUCLEOTIDE SEQUENCE [LARGE SCALE GENOMIC DNA]</scope>
</reference>
<feature type="zinc finger region" description="C3H1-type" evidence="5">
    <location>
        <begin position="87"/>
        <end position="111"/>
    </location>
</feature>
<evidence type="ECO:0000256" key="4">
    <source>
        <dbReference type="ARBA" id="ARBA00022833"/>
    </source>
</evidence>
<dbReference type="GO" id="GO:0045892">
    <property type="term" value="P:negative regulation of DNA-templated transcription"/>
    <property type="evidence" value="ECO:0007669"/>
    <property type="project" value="UniProtKB-ARBA"/>
</dbReference>
<feature type="domain" description="C3H1-type" evidence="7">
    <location>
        <begin position="112"/>
        <end position="140"/>
    </location>
</feature>
<evidence type="ECO:0000256" key="2">
    <source>
        <dbReference type="ARBA" id="ARBA00022737"/>
    </source>
</evidence>
<dbReference type="SMART" id="SM00356">
    <property type="entry name" value="ZnF_C3H1"/>
    <property type="match status" value="3"/>
</dbReference>
<feature type="zinc finger region" description="C3H1-type" evidence="5">
    <location>
        <begin position="112"/>
        <end position="140"/>
    </location>
</feature>
<dbReference type="GO" id="GO:0008270">
    <property type="term" value="F:zinc ion binding"/>
    <property type="evidence" value="ECO:0007669"/>
    <property type="project" value="UniProtKB-KW"/>
</dbReference>
<accession>A0ABD3DKX9</accession>
<sequence>MSNFVQDGDANGKKRKNGPMTKERKAKKKKKDRLKRAENNRQLGVKRLKLQPVLKPKPVSNCRHYMHGRCHEVEGEMCKFSHDTVPLTKMKPCGHFARHSCMKGDDCPYDHQLSKYPCKNYTANGFCSRGSDCLFSHQMQTNQSLSMTPTASSKPELTPAQHAVPDKAGSSSKVSKPEGNFSSPLNKSNISKQTDNQGIFHQKVDARNTKQLAERTVPRTAGRAPNGVSFLSNDSIGCKTTLGVNKLNEKSEERVAPRKPQGINFLSFARPTSDDSSSKMFSKLLSNSNNKTREPLMDNTGEGTPTCSLPASSGIPKDDTQMNQSVNNLVRDLSEKVNGNLPQQRSSSFDKNHLDDPIISERANFHYEKGGSDLPSVNERQSALSGLSENVSTSFKTSFLTNTPSSVQKAVQSTLAFAENFEPGIRVGSSLHQQGAKIS</sequence>
<protein>
    <recommendedName>
        <fullName evidence="7">C3H1-type domain-containing protein</fullName>
    </recommendedName>
</protein>
<keyword evidence="2" id="KW-0677">Repeat</keyword>